<evidence type="ECO:0000313" key="3">
    <source>
        <dbReference type="Proteomes" id="UP000823941"/>
    </source>
</evidence>
<feature type="chain" id="PRO_5047440589" evidence="1">
    <location>
        <begin position="27"/>
        <end position="246"/>
    </location>
</feature>
<accession>A0ABQ7QKA2</accession>
<evidence type="ECO:0000313" key="2">
    <source>
        <dbReference type="EMBL" id="KAG7305639.1"/>
    </source>
</evidence>
<name>A0ABQ7QKA2_PLUXY</name>
<gene>
    <name evidence="2" type="ORF">JYU34_009736</name>
</gene>
<reference evidence="2 3" key="1">
    <citation type="submission" date="2021-06" db="EMBL/GenBank/DDBJ databases">
        <title>A haploid diamondback moth (Plutella xylostella L.) genome assembly resolves 31 chromosomes and identifies a diamide resistance mutation.</title>
        <authorList>
            <person name="Ward C.M."/>
            <person name="Perry K.D."/>
            <person name="Baker G."/>
            <person name="Powis K."/>
            <person name="Heckel D.G."/>
            <person name="Baxter S.W."/>
        </authorList>
    </citation>
    <scope>NUCLEOTIDE SEQUENCE [LARGE SCALE GENOMIC DNA]</scope>
    <source>
        <strain evidence="2 3">LV</strain>
        <tissue evidence="2">Single pupa</tissue>
    </source>
</reference>
<organism evidence="2 3">
    <name type="scientific">Plutella xylostella</name>
    <name type="common">Diamondback moth</name>
    <name type="synonym">Plutella maculipennis</name>
    <dbReference type="NCBI Taxonomy" id="51655"/>
    <lineage>
        <taxon>Eukaryota</taxon>
        <taxon>Metazoa</taxon>
        <taxon>Ecdysozoa</taxon>
        <taxon>Arthropoda</taxon>
        <taxon>Hexapoda</taxon>
        <taxon>Insecta</taxon>
        <taxon>Pterygota</taxon>
        <taxon>Neoptera</taxon>
        <taxon>Endopterygota</taxon>
        <taxon>Lepidoptera</taxon>
        <taxon>Glossata</taxon>
        <taxon>Ditrysia</taxon>
        <taxon>Yponomeutoidea</taxon>
        <taxon>Plutellidae</taxon>
        <taxon>Plutella</taxon>
    </lineage>
</organism>
<evidence type="ECO:0000256" key="1">
    <source>
        <dbReference type="SAM" id="SignalP"/>
    </source>
</evidence>
<sequence length="246" mass="28798">MKAGNSRVLQIFLILRITLSSKFVFAAVQKKNLTQVQEDHLNLENLCLNLSNELDYDTTVLLNDYWTSVYEWSNSFPSGCHHLQITIPTREDVRYYFFMRHHLAAQPDWKSAAFVMKIQMQNQTNSMMLFRKRNSTKGSFNIVPKIDHYRVLEPTQLEKFPLFSTDLKILYAGDTDCPGQVFLFYMMCKVGISMYTRVDTHENRRCPSQQLINRVIRKVSLPGGSFNCRRRRKMNTSKFTVKKKAS</sequence>
<protein>
    <submittedName>
        <fullName evidence="2">Uncharacterized protein</fullName>
    </submittedName>
</protein>
<keyword evidence="1" id="KW-0732">Signal</keyword>
<keyword evidence="3" id="KW-1185">Reference proteome</keyword>
<proteinExistence type="predicted"/>
<comment type="caution">
    <text evidence="2">The sequence shown here is derived from an EMBL/GenBank/DDBJ whole genome shotgun (WGS) entry which is preliminary data.</text>
</comment>
<dbReference type="EMBL" id="JAHIBW010000013">
    <property type="protein sequence ID" value="KAG7305639.1"/>
    <property type="molecule type" value="Genomic_DNA"/>
</dbReference>
<feature type="signal peptide" evidence="1">
    <location>
        <begin position="1"/>
        <end position="26"/>
    </location>
</feature>
<dbReference type="Proteomes" id="UP000823941">
    <property type="component" value="Chromosome 13"/>
</dbReference>